<name>A0A7W7VBU2_9PSEU</name>
<sequence length="119" mass="12923">MATITLMTRTALADALLAEDNAEDNGWLDALDRMTCPAHRRWLHQCCHSDLHVSRVSGHRWCRPCGRALEVAVDEVARTIALHCPTCGRGARTRADAQLVAACEASLTASVTARTRTAA</sequence>
<accession>A0A7W7VBU2</accession>
<reference evidence="1 2" key="1">
    <citation type="submission" date="2020-08" db="EMBL/GenBank/DDBJ databases">
        <title>Genomic Encyclopedia of Type Strains, Phase III (KMG-III): the genomes of soil and plant-associated and newly described type strains.</title>
        <authorList>
            <person name="Whitman W."/>
        </authorList>
    </citation>
    <scope>NUCLEOTIDE SEQUENCE [LARGE SCALE GENOMIC DNA]</scope>
    <source>
        <strain evidence="1 2">CECT 8960</strain>
    </source>
</reference>
<evidence type="ECO:0000313" key="1">
    <source>
        <dbReference type="EMBL" id="MBB4904332.1"/>
    </source>
</evidence>
<evidence type="ECO:0000313" key="2">
    <source>
        <dbReference type="Proteomes" id="UP000520767"/>
    </source>
</evidence>
<gene>
    <name evidence="1" type="ORF">FHR82_000542</name>
</gene>
<organism evidence="1 2">
    <name type="scientific">Actinophytocola algeriensis</name>
    <dbReference type="NCBI Taxonomy" id="1768010"/>
    <lineage>
        <taxon>Bacteria</taxon>
        <taxon>Bacillati</taxon>
        <taxon>Actinomycetota</taxon>
        <taxon>Actinomycetes</taxon>
        <taxon>Pseudonocardiales</taxon>
        <taxon>Pseudonocardiaceae</taxon>
    </lineage>
</organism>
<protein>
    <submittedName>
        <fullName evidence="1">Uncharacterized protein</fullName>
    </submittedName>
</protein>
<dbReference type="Proteomes" id="UP000520767">
    <property type="component" value="Unassembled WGS sequence"/>
</dbReference>
<proteinExistence type="predicted"/>
<dbReference type="AlphaFoldDB" id="A0A7W7VBU2"/>
<comment type="caution">
    <text evidence="1">The sequence shown here is derived from an EMBL/GenBank/DDBJ whole genome shotgun (WGS) entry which is preliminary data.</text>
</comment>
<keyword evidence="2" id="KW-1185">Reference proteome</keyword>
<dbReference type="EMBL" id="JACHJQ010000001">
    <property type="protein sequence ID" value="MBB4904332.1"/>
    <property type="molecule type" value="Genomic_DNA"/>
</dbReference>
<dbReference type="RefSeq" id="WP_184808597.1">
    <property type="nucleotide sequence ID" value="NZ_JACHJQ010000001.1"/>
</dbReference>